<accession>A0A699RKR1</accession>
<proteinExistence type="predicted"/>
<feature type="signal peptide" evidence="1">
    <location>
        <begin position="1"/>
        <end position="30"/>
    </location>
</feature>
<dbReference type="AlphaFoldDB" id="A0A699RKR1"/>
<sequence length="118" mass="12548">NFNEGSQSVVDIHTLLDVVVVVLLRLLVDGNDGDGFGCPPLKSVDIGVGGCCFLVDGCCTPPQTLVVTDDGIWCGGGYTTMVLPLKPMDLVLVVAAFHHRNYRMEVMALAMGVSALPW</sequence>
<gene>
    <name evidence="2" type="ORF">Tci_857607</name>
</gene>
<evidence type="ECO:0000313" key="2">
    <source>
        <dbReference type="EMBL" id="GFC85637.1"/>
    </source>
</evidence>
<name>A0A699RKR1_TANCI</name>
<keyword evidence="1" id="KW-0732">Signal</keyword>
<protein>
    <submittedName>
        <fullName evidence="2">Uncharacterized protein</fullName>
    </submittedName>
</protein>
<feature type="non-terminal residue" evidence="2">
    <location>
        <position position="1"/>
    </location>
</feature>
<organism evidence="2">
    <name type="scientific">Tanacetum cinerariifolium</name>
    <name type="common">Dalmatian daisy</name>
    <name type="synonym">Chrysanthemum cinerariifolium</name>
    <dbReference type="NCBI Taxonomy" id="118510"/>
    <lineage>
        <taxon>Eukaryota</taxon>
        <taxon>Viridiplantae</taxon>
        <taxon>Streptophyta</taxon>
        <taxon>Embryophyta</taxon>
        <taxon>Tracheophyta</taxon>
        <taxon>Spermatophyta</taxon>
        <taxon>Magnoliopsida</taxon>
        <taxon>eudicotyledons</taxon>
        <taxon>Gunneridae</taxon>
        <taxon>Pentapetalae</taxon>
        <taxon>asterids</taxon>
        <taxon>campanulids</taxon>
        <taxon>Asterales</taxon>
        <taxon>Asteraceae</taxon>
        <taxon>Asteroideae</taxon>
        <taxon>Anthemideae</taxon>
        <taxon>Anthemidinae</taxon>
        <taxon>Tanacetum</taxon>
    </lineage>
</organism>
<dbReference type="EMBL" id="BKCJ011101017">
    <property type="protein sequence ID" value="GFC85637.1"/>
    <property type="molecule type" value="Genomic_DNA"/>
</dbReference>
<comment type="caution">
    <text evidence="2">The sequence shown here is derived from an EMBL/GenBank/DDBJ whole genome shotgun (WGS) entry which is preliminary data.</text>
</comment>
<evidence type="ECO:0000256" key="1">
    <source>
        <dbReference type="SAM" id="SignalP"/>
    </source>
</evidence>
<reference evidence="2" key="1">
    <citation type="journal article" date="2019" name="Sci. Rep.">
        <title>Draft genome of Tanacetum cinerariifolium, the natural source of mosquito coil.</title>
        <authorList>
            <person name="Yamashiro T."/>
            <person name="Shiraishi A."/>
            <person name="Satake H."/>
            <person name="Nakayama K."/>
        </authorList>
    </citation>
    <scope>NUCLEOTIDE SEQUENCE</scope>
</reference>
<feature type="chain" id="PRO_5025503690" evidence="1">
    <location>
        <begin position="31"/>
        <end position="118"/>
    </location>
</feature>